<feature type="signal peptide" evidence="1">
    <location>
        <begin position="1"/>
        <end position="21"/>
    </location>
</feature>
<evidence type="ECO:0000313" key="2">
    <source>
        <dbReference type="EMBL" id="NER18832.1"/>
    </source>
</evidence>
<sequence length="125" mass="14315">MATKITLFLVTLVLTTFSSFAQESETEKDLYTSDIEISVDNEDDLDQDFDKTFRDIFDMFKENTDLSKEVSLKFTVKEIKGNEGNTKFSNLSFKVSGPASEADALYKETLKRTDRIKKMVKKLSE</sequence>
<comment type="caution">
    <text evidence="2">The sequence shown here is derived from an EMBL/GenBank/DDBJ whole genome shotgun (WGS) entry which is preliminary data.</text>
</comment>
<organism evidence="2 3">
    <name type="scientific">Spongiivirga citrea</name>
    <dbReference type="NCBI Taxonomy" id="1481457"/>
    <lineage>
        <taxon>Bacteria</taxon>
        <taxon>Pseudomonadati</taxon>
        <taxon>Bacteroidota</taxon>
        <taxon>Flavobacteriia</taxon>
        <taxon>Flavobacteriales</taxon>
        <taxon>Flavobacteriaceae</taxon>
        <taxon>Spongiivirga</taxon>
    </lineage>
</organism>
<dbReference type="RefSeq" id="WP_164033514.1">
    <property type="nucleotide sequence ID" value="NZ_JAABOQ010000007.1"/>
</dbReference>
<accession>A0A6M0CMF3</accession>
<feature type="chain" id="PRO_5026869540" description="DUF3568 family protein" evidence="1">
    <location>
        <begin position="22"/>
        <end position="125"/>
    </location>
</feature>
<evidence type="ECO:0008006" key="4">
    <source>
        <dbReference type="Google" id="ProtNLM"/>
    </source>
</evidence>
<keyword evidence="1" id="KW-0732">Signal</keyword>
<keyword evidence="3" id="KW-1185">Reference proteome</keyword>
<reference evidence="2 3" key="1">
    <citation type="submission" date="2020-01" db="EMBL/GenBank/DDBJ databases">
        <title>Spongiivirga citrea KCTC 32990T.</title>
        <authorList>
            <person name="Wang G."/>
        </authorList>
    </citation>
    <scope>NUCLEOTIDE SEQUENCE [LARGE SCALE GENOMIC DNA]</scope>
    <source>
        <strain evidence="2 3">KCTC 32990</strain>
    </source>
</reference>
<name>A0A6M0CMF3_9FLAO</name>
<dbReference type="EMBL" id="JAABOQ010000007">
    <property type="protein sequence ID" value="NER18832.1"/>
    <property type="molecule type" value="Genomic_DNA"/>
</dbReference>
<protein>
    <recommendedName>
        <fullName evidence="4">DUF3568 family protein</fullName>
    </recommendedName>
</protein>
<evidence type="ECO:0000256" key="1">
    <source>
        <dbReference type="SAM" id="SignalP"/>
    </source>
</evidence>
<dbReference type="AlphaFoldDB" id="A0A6M0CMF3"/>
<evidence type="ECO:0000313" key="3">
    <source>
        <dbReference type="Proteomes" id="UP000474296"/>
    </source>
</evidence>
<proteinExistence type="predicted"/>
<dbReference type="Proteomes" id="UP000474296">
    <property type="component" value="Unassembled WGS sequence"/>
</dbReference>
<gene>
    <name evidence="2" type="ORF">GWK10_16555</name>
</gene>